<evidence type="ECO:0000313" key="10">
    <source>
        <dbReference type="Proteomes" id="UP000686327"/>
    </source>
</evidence>
<feature type="domain" description="Acyltransferase 3" evidence="8">
    <location>
        <begin position="6"/>
        <end position="318"/>
    </location>
</feature>
<gene>
    <name evidence="9" type="ORF">KC222_18260</name>
</gene>
<comment type="subcellular location">
    <subcellularLocation>
        <location evidence="1">Cell membrane</location>
        <topology evidence="1">Multi-pass membrane protein</topology>
    </subcellularLocation>
</comment>
<evidence type="ECO:0000256" key="3">
    <source>
        <dbReference type="ARBA" id="ARBA00022475"/>
    </source>
</evidence>
<keyword evidence="4 7" id="KW-0812">Transmembrane</keyword>
<feature type="transmembrane region" description="Helical" evidence="7">
    <location>
        <begin position="52"/>
        <end position="75"/>
    </location>
</feature>
<organism evidence="9 10">
    <name type="scientific">Cedecea davisae</name>
    <dbReference type="NCBI Taxonomy" id="158484"/>
    <lineage>
        <taxon>Bacteria</taxon>
        <taxon>Pseudomonadati</taxon>
        <taxon>Pseudomonadota</taxon>
        <taxon>Gammaproteobacteria</taxon>
        <taxon>Enterobacterales</taxon>
        <taxon>Enterobacteriaceae</taxon>
        <taxon>Cedecea</taxon>
    </lineage>
</organism>
<reference evidence="9 10" key="1">
    <citation type="submission" date="2021-04" db="EMBL/GenBank/DDBJ databases">
        <authorList>
            <person name="Seiffert S.N."/>
        </authorList>
    </citation>
    <scope>NUCLEOTIDE SEQUENCE [LARGE SCALE GENOMIC DNA]</scope>
    <source>
        <strain evidence="9 10">1</strain>
    </source>
</reference>
<name>A0ABS6DL74_9ENTR</name>
<keyword evidence="6 7" id="KW-0472">Membrane</keyword>
<evidence type="ECO:0000256" key="6">
    <source>
        <dbReference type="ARBA" id="ARBA00023136"/>
    </source>
</evidence>
<dbReference type="Pfam" id="PF01757">
    <property type="entry name" value="Acyl_transf_3"/>
    <property type="match status" value="1"/>
</dbReference>
<protein>
    <submittedName>
        <fullName evidence="9">Acyltransferase family protein</fullName>
    </submittedName>
</protein>
<evidence type="ECO:0000256" key="7">
    <source>
        <dbReference type="SAM" id="Phobius"/>
    </source>
</evidence>
<feature type="transmembrane region" description="Helical" evidence="7">
    <location>
        <begin position="308"/>
        <end position="331"/>
    </location>
</feature>
<dbReference type="RefSeq" id="WP_216376814.1">
    <property type="nucleotide sequence ID" value="NZ_JAGRYT010000030.1"/>
</dbReference>
<dbReference type="InterPro" id="IPR002656">
    <property type="entry name" value="Acyl_transf_3_dom"/>
</dbReference>
<evidence type="ECO:0000256" key="1">
    <source>
        <dbReference type="ARBA" id="ARBA00004651"/>
    </source>
</evidence>
<reference evidence="10" key="2">
    <citation type="submission" date="2023-07" db="EMBL/GenBank/DDBJ databases">
        <title>Cedecea davisae an AmpC producer and its therapeutic implications.</title>
        <authorList>
            <person name="Notter J."/>
        </authorList>
    </citation>
    <scope>NUCLEOTIDE SEQUENCE [LARGE SCALE GENOMIC DNA]</scope>
    <source>
        <strain evidence="10">1</strain>
    </source>
</reference>
<comment type="similarity">
    <text evidence="2">Belongs to the acyltransferase 3 family.</text>
</comment>
<dbReference type="PANTHER" id="PTHR40074:SF4">
    <property type="entry name" value="INNER MEMBRANE PROTEIN YCFT"/>
    <property type="match status" value="1"/>
</dbReference>
<keyword evidence="3" id="KW-1003">Cell membrane</keyword>
<feature type="transmembrane region" description="Helical" evidence="7">
    <location>
        <begin position="167"/>
        <end position="188"/>
    </location>
</feature>
<keyword evidence="9" id="KW-0012">Acyltransferase</keyword>
<keyword evidence="5 7" id="KW-1133">Transmembrane helix</keyword>
<evidence type="ECO:0000313" key="9">
    <source>
        <dbReference type="EMBL" id="MBU4683947.1"/>
    </source>
</evidence>
<feature type="transmembrane region" description="Helical" evidence="7">
    <location>
        <begin position="87"/>
        <end position="105"/>
    </location>
</feature>
<evidence type="ECO:0000256" key="2">
    <source>
        <dbReference type="ARBA" id="ARBA00007400"/>
    </source>
</evidence>
<dbReference type="PANTHER" id="PTHR40074">
    <property type="entry name" value="O-ACETYLTRANSFERASE WECH"/>
    <property type="match status" value="1"/>
</dbReference>
<keyword evidence="10" id="KW-1185">Reference proteome</keyword>
<dbReference type="Proteomes" id="UP000686327">
    <property type="component" value="Unassembled WGS sequence"/>
</dbReference>
<dbReference type="GO" id="GO:0016746">
    <property type="term" value="F:acyltransferase activity"/>
    <property type="evidence" value="ECO:0007669"/>
    <property type="project" value="UniProtKB-KW"/>
</dbReference>
<comment type="caution">
    <text evidence="9">The sequence shown here is derived from an EMBL/GenBank/DDBJ whole genome shotgun (WGS) entry which is preliminary data.</text>
</comment>
<evidence type="ECO:0000256" key="5">
    <source>
        <dbReference type="ARBA" id="ARBA00022989"/>
    </source>
</evidence>
<feature type="transmembrane region" description="Helical" evidence="7">
    <location>
        <begin position="194"/>
        <end position="212"/>
    </location>
</feature>
<accession>A0ABS6DL74</accession>
<feature type="transmembrane region" description="Helical" evidence="7">
    <location>
        <begin position="12"/>
        <end position="32"/>
    </location>
</feature>
<dbReference type="EMBL" id="JAGRYU010000035">
    <property type="protein sequence ID" value="MBU4683947.1"/>
    <property type="molecule type" value="Genomic_DNA"/>
</dbReference>
<sequence length="354" mass="40414">MKKKQLWINQIKGLCICLVVIYHSVITFYPHLTTLGPGFNLYLAKLWVYLNLYLAPFRMPVFFFISGYLITRYIHEVRWRDSVDKRLWSIFYVLVLWGMIQWVALTHLNQWLAPDLERNPTANAAYADTFWQFAASMAKASTSLWYLYALLVYFVIFKALRRYRMPVLILLMAVNIAITFMPLPWWGLNSVVRNMVYYGLGAWFGPLLMAWMKDFRFSRHPFTCAGVACGAMALYLVNVPLVISLVSIVVILRVFYLLDGWRETGANSFLNVVGSNTIAIYTTHRILIEAMSLIMIARINNGSFSGPLVLAILLVYPFISLAICTLAGLGFRKLSVALFGDMFFSPPAKIAASS</sequence>
<evidence type="ECO:0000256" key="4">
    <source>
        <dbReference type="ARBA" id="ARBA00022692"/>
    </source>
</evidence>
<keyword evidence="9" id="KW-0808">Transferase</keyword>
<feature type="transmembrane region" description="Helical" evidence="7">
    <location>
        <begin position="143"/>
        <end position="160"/>
    </location>
</feature>
<feature type="transmembrane region" description="Helical" evidence="7">
    <location>
        <begin position="233"/>
        <end position="258"/>
    </location>
</feature>
<proteinExistence type="inferred from homology"/>
<evidence type="ECO:0000259" key="8">
    <source>
        <dbReference type="Pfam" id="PF01757"/>
    </source>
</evidence>